<name>A0A917BYT6_9BACL</name>
<evidence type="ECO:0000313" key="1">
    <source>
        <dbReference type="EMBL" id="GGF62352.1"/>
    </source>
</evidence>
<dbReference type="Proteomes" id="UP000637643">
    <property type="component" value="Unassembled WGS sequence"/>
</dbReference>
<dbReference type="PANTHER" id="PTHR35332">
    <property type="entry name" value="REGULATION OF ENOLASE PROTEIN 1"/>
    <property type="match status" value="1"/>
</dbReference>
<dbReference type="InterPro" id="IPR009784">
    <property type="entry name" value="DUF1349"/>
</dbReference>
<dbReference type="RefSeq" id="WP_189021972.1">
    <property type="nucleotide sequence ID" value="NZ_BMKR01000002.1"/>
</dbReference>
<dbReference type="Pfam" id="PF07081">
    <property type="entry name" value="DUF1349"/>
    <property type="match status" value="1"/>
</dbReference>
<dbReference type="SUPFAM" id="SSF49899">
    <property type="entry name" value="Concanavalin A-like lectins/glucanases"/>
    <property type="match status" value="1"/>
</dbReference>
<evidence type="ECO:0000313" key="2">
    <source>
        <dbReference type="Proteomes" id="UP000637643"/>
    </source>
</evidence>
<keyword evidence="2" id="KW-1185">Reference proteome</keyword>
<accession>A0A917BYT6</accession>
<dbReference type="EMBL" id="BMKR01000002">
    <property type="protein sequence ID" value="GGF62352.1"/>
    <property type="molecule type" value="Genomic_DNA"/>
</dbReference>
<dbReference type="Gene3D" id="2.60.120.200">
    <property type="match status" value="1"/>
</dbReference>
<gene>
    <name evidence="1" type="ORF">GCM10010912_04360</name>
</gene>
<evidence type="ECO:0008006" key="3">
    <source>
        <dbReference type="Google" id="ProtNLM"/>
    </source>
</evidence>
<reference evidence="1" key="2">
    <citation type="submission" date="2020-09" db="EMBL/GenBank/DDBJ databases">
        <authorList>
            <person name="Sun Q."/>
            <person name="Zhou Y."/>
        </authorList>
    </citation>
    <scope>NUCLEOTIDE SEQUENCE</scope>
    <source>
        <strain evidence="1">CGMCC 1.16134</strain>
    </source>
</reference>
<comment type="caution">
    <text evidence="1">The sequence shown here is derived from an EMBL/GenBank/DDBJ whole genome shotgun (WGS) entry which is preliminary data.</text>
</comment>
<reference evidence="1" key="1">
    <citation type="journal article" date="2014" name="Int. J. Syst. Evol. Microbiol.">
        <title>Complete genome sequence of Corynebacterium casei LMG S-19264T (=DSM 44701T), isolated from a smear-ripened cheese.</title>
        <authorList>
            <consortium name="US DOE Joint Genome Institute (JGI-PGF)"/>
            <person name="Walter F."/>
            <person name="Albersmeier A."/>
            <person name="Kalinowski J."/>
            <person name="Ruckert C."/>
        </authorList>
    </citation>
    <scope>NUCLEOTIDE SEQUENCE</scope>
    <source>
        <strain evidence="1">CGMCC 1.16134</strain>
    </source>
</reference>
<proteinExistence type="predicted"/>
<sequence length="197" mass="22291">MIRMLNQETREQLIWMNEPPDWKFTDGDGIVIEAPIGADFFNDPAGKHIKATAPFLHTAVQDSFELTARLTVDMQKQYDSGCLMLMKDERNWCKLCFEYNGEAPTIVSVVTKDGISDDCNSEEVRVEQPYLRISKSENCVSFYYSEDGEAWKLIRYFGMSIPGGGRAGIVAQSPHGNGSTVQFTEVRLTEPDQQSRF</sequence>
<dbReference type="PANTHER" id="PTHR35332:SF2">
    <property type="entry name" value="REGULATION OF ENOLASE PROTEIN 1"/>
    <property type="match status" value="1"/>
</dbReference>
<protein>
    <recommendedName>
        <fullName evidence="3">DUF1349 domain-containing protein</fullName>
    </recommendedName>
</protein>
<organism evidence="1 2">
    <name type="scientific">Paenibacillus albidus</name>
    <dbReference type="NCBI Taxonomy" id="2041023"/>
    <lineage>
        <taxon>Bacteria</taxon>
        <taxon>Bacillati</taxon>
        <taxon>Bacillota</taxon>
        <taxon>Bacilli</taxon>
        <taxon>Bacillales</taxon>
        <taxon>Paenibacillaceae</taxon>
        <taxon>Paenibacillus</taxon>
    </lineage>
</organism>
<dbReference type="InterPro" id="IPR013320">
    <property type="entry name" value="ConA-like_dom_sf"/>
</dbReference>
<dbReference type="AlphaFoldDB" id="A0A917BYT6"/>